<organism evidence="1 2">
    <name type="scientific">Clostridium butyricum</name>
    <dbReference type="NCBI Taxonomy" id="1492"/>
    <lineage>
        <taxon>Bacteria</taxon>
        <taxon>Bacillati</taxon>
        <taxon>Bacillota</taxon>
        <taxon>Clostridia</taxon>
        <taxon>Eubacteriales</taxon>
        <taxon>Clostridiaceae</taxon>
        <taxon>Clostridium</taxon>
    </lineage>
</organism>
<name>A0A2S7FEI7_CLOBU</name>
<sequence length="148" mass="17378">MVYYNYGRIKAINANIKESLNDLDNAFAVYDKLKDDSNMESIIGNSIRMSFVQIIEEIFSAITSILKSSRLSVNIFQNNMDMINQCRKNGYFTNVEDTFFIILNKYRNSACHRYKQPTVEDIKLFYENKRGQILFILSDLERITKENN</sequence>
<dbReference type="EMBL" id="LRDH01000013">
    <property type="protein sequence ID" value="PPV17544.1"/>
    <property type="molecule type" value="Genomic_DNA"/>
</dbReference>
<evidence type="ECO:0000313" key="1">
    <source>
        <dbReference type="EMBL" id="PPV17544.1"/>
    </source>
</evidence>
<dbReference type="AlphaFoldDB" id="A0A2S7FEI7"/>
<dbReference type="RefSeq" id="WP_043663724.1">
    <property type="nucleotide sequence ID" value="NZ_JSEG01000008.1"/>
</dbReference>
<dbReference type="Gene3D" id="1.20.120.330">
    <property type="entry name" value="Nucleotidyltransferases domain 2"/>
    <property type="match status" value="1"/>
</dbReference>
<comment type="caution">
    <text evidence="1">The sequence shown here is derived from an EMBL/GenBank/DDBJ whole genome shotgun (WGS) entry which is preliminary data.</text>
</comment>
<gene>
    <name evidence="1" type="ORF">AWN73_07245</name>
</gene>
<evidence type="ECO:0008006" key="3">
    <source>
        <dbReference type="Google" id="ProtNLM"/>
    </source>
</evidence>
<protein>
    <recommendedName>
        <fullName evidence="3">DUF86 domain-containing protein</fullName>
    </recommendedName>
</protein>
<evidence type="ECO:0000313" key="2">
    <source>
        <dbReference type="Proteomes" id="UP000238081"/>
    </source>
</evidence>
<proteinExistence type="predicted"/>
<dbReference type="Proteomes" id="UP000238081">
    <property type="component" value="Unassembled WGS sequence"/>
</dbReference>
<accession>A0A2S7FEI7</accession>
<dbReference type="SUPFAM" id="SSF81593">
    <property type="entry name" value="Nucleotidyltransferase substrate binding subunit/domain"/>
    <property type="match status" value="1"/>
</dbReference>
<reference evidence="1 2" key="1">
    <citation type="submission" date="2016-01" db="EMBL/GenBank/DDBJ databases">
        <title>Characterization of the Clostridium difficile lineages that are prevalent in Hong Kong and China.</title>
        <authorList>
            <person name="Kwok J.S.-L."/>
            <person name="Lam W.-Y."/>
            <person name="Ip M."/>
            <person name="Chan T.-F."/>
            <person name="Hawkey P.M."/>
            <person name="Tsui S.K.-W."/>
        </authorList>
    </citation>
    <scope>NUCLEOTIDE SEQUENCE [LARGE SCALE GENOMIC DNA]</scope>
    <source>
        <strain evidence="1 2">300064</strain>
    </source>
</reference>